<dbReference type="OrthoDB" id="367235at2"/>
<feature type="transmembrane region" description="Helical" evidence="1">
    <location>
        <begin position="341"/>
        <end position="360"/>
    </location>
</feature>
<sequence length="399" mass="43659">MPALKLLSVFALMMVLLWLRAPLAPVIFGSSCLLALLYRLAPAAFLAALRQTLTDPATIELEIVLVLIMLFERLLGKHGYLDRMLAGLHNLLPNRRLLAAMLPAFIGLMPSLGGAFFSAPLVAQATADTPLSAEEKSFINYYYRHIWEYCLPLYPSLLITSRVCELPLTKLIQALLPYGLLVALLGWPFLRRIPVAKGRPGTGCYPLVKEVLLNILPVLAIVLMVLVFQVRVLIAVGLVLGVLLVRHRYTPLQFLPLFREAVQVKILVLVLGIMFFKQMILTTGAVASLSYLLEALAVPEFIVFGIFGLLVGIITGTVSYSMGIIFPVVVAATGGQVSMPLAVFVFIAGFTGAMFTPMHLCLTLTVDFFRADLRQVLRMLVLPEAALLVVAAAVYIIAT</sequence>
<dbReference type="PANTHER" id="PTHR39556:SF1">
    <property type="entry name" value="PROTEIN, PUTATIVE-RELATED"/>
    <property type="match status" value="1"/>
</dbReference>
<evidence type="ECO:0000313" key="3">
    <source>
        <dbReference type="Proteomes" id="UP000075670"/>
    </source>
</evidence>
<dbReference type="AlphaFoldDB" id="A0A151B106"/>
<dbReference type="Proteomes" id="UP000075670">
    <property type="component" value="Unassembled WGS sequence"/>
</dbReference>
<accession>A0A151B106</accession>
<feature type="transmembrane region" description="Helical" evidence="1">
    <location>
        <begin position="266"/>
        <end position="289"/>
    </location>
</feature>
<dbReference type="PATRIC" id="fig|1122241.3.peg.33"/>
<keyword evidence="1" id="KW-0472">Membrane</keyword>
<reference evidence="2 3" key="1">
    <citation type="submission" date="2016-02" db="EMBL/GenBank/DDBJ databases">
        <title>Genome sequence of Moorella mulderi DSM 14980.</title>
        <authorList>
            <person name="Poehlein A."/>
            <person name="Daniel R."/>
        </authorList>
    </citation>
    <scope>NUCLEOTIDE SEQUENCE [LARGE SCALE GENOMIC DNA]</scope>
    <source>
        <strain evidence="2 3">DSM 14980</strain>
    </source>
</reference>
<evidence type="ECO:0000313" key="2">
    <source>
        <dbReference type="EMBL" id="KYH33327.1"/>
    </source>
</evidence>
<dbReference type="InterPro" id="IPR007294">
    <property type="entry name" value="DUF401"/>
</dbReference>
<evidence type="ECO:0000256" key="1">
    <source>
        <dbReference type="SAM" id="Phobius"/>
    </source>
</evidence>
<dbReference type="RefSeq" id="WP_062279973.1">
    <property type="nucleotide sequence ID" value="NZ_LTBC01000001.1"/>
</dbReference>
<keyword evidence="3" id="KW-1185">Reference proteome</keyword>
<keyword evidence="1" id="KW-1133">Transmembrane helix</keyword>
<name>A0A151B106_9FIRM</name>
<dbReference type="Pfam" id="PF04165">
    <property type="entry name" value="DUF401"/>
    <property type="match status" value="1"/>
</dbReference>
<dbReference type="EMBL" id="LTBC01000001">
    <property type="protein sequence ID" value="KYH33327.1"/>
    <property type="molecule type" value="Genomic_DNA"/>
</dbReference>
<comment type="caution">
    <text evidence="2">The sequence shown here is derived from an EMBL/GenBank/DDBJ whole genome shotgun (WGS) entry which is preliminary data.</text>
</comment>
<organism evidence="2 3">
    <name type="scientific">Moorella mulderi DSM 14980</name>
    <dbReference type="NCBI Taxonomy" id="1122241"/>
    <lineage>
        <taxon>Bacteria</taxon>
        <taxon>Bacillati</taxon>
        <taxon>Bacillota</taxon>
        <taxon>Clostridia</taxon>
        <taxon>Neomoorellales</taxon>
        <taxon>Neomoorellaceae</taxon>
        <taxon>Neomoorella</taxon>
    </lineage>
</organism>
<protein>
    <recommendedName>
        <fullName evidence="4">DUF401 family protein</fullName>
    </recommendedName>
</protein>
<feature type="transmembrane region" description="Helical" evidence="1">
    <location>
        <begin position="59"/>
        <end position="76"/>
    </location>
</feature>
<keyword evidence="1" id="KW-0812">Transmembrane</keyword>
<dbReference type="PANTHER" id="PTHR39556">
    <property type="entry name" value="PROTEIN, PUTATIVE-RELATED"/>
    <property type="match status" value="1"/>
</dbReference>
<evidence type="ECO:0008006" key="4">
    <source>
        <dbReference type="Google" id="ProtNLM"/>
    </source>
</evidence>
<proteinExistence type="predicted"/>
<feature type="transmembrane region" description="Helical" evidence="1">
    <location>
        <begin position="380"/>
        <end position="398"/>
    </location>
</feature>
<feature type="transmembrane region" description="Helical" evidence="1">
    <location>
        <begin position="301"/>
        <end position="329"/>
    </location>
</feature>
<dbReference type="PROSITE" id="PS51257">
    <property type="entry name" value="PROKAR_LIPOPROTEIN"/>
    <property type="match status" value="1"/>
</dbReference>
<gene>
    <name evidence="2" type="ORF">MOMUL_00280</name>
</gene>
<feature type="transmembrane region" description="Helical" evidence="1">
    <location>
        <begin position="171"/>
        <end position="190"/>
    </location>
</feature>
<feature type="transmembrane region" description="Helical" evidence="1">
    <location>
        <begin position="97"/>
        <end position="121"/>
    </location>
</feature>
<feature type="transmembrane region" description="Helical" evidence="1">
    <location>
        <begin position="215"/>
        <end position="245"/>
    </location>
</feature>